<accession>A0A2D2DGM3</accession>
<reference evidence="1" key="1">
    <citation type="submission" date="2017-10" db="EMBL/GenBank/DDBJ databases">
        <title>Massilia psychrophilum sp. nov., a novel purple-pigmented bacterium isolated from Tianshan glacier, Xinjiang Municipality, China.</title>
        <authorList>
            <person name="Wang H."/>
        </authorList>
    </citation>
    <scope>NUCLEOTIDE SEQUENCE [LARGE SCALE GENOMIC DNA]</scope>
    <source>
        <strain evidence="1">B2</strain>
    </source>
</reference>
<evidence type="ECO:0000313" key="2">
    <source>
        <dbReference type="Proteomes" id="UP000229897"/>
    </source>
</evidence>
<name>A0A2D2DGM3_9BURK</name>
<sequence>MPYFDLRLGFGPSFHRGGSIRVEGDVTGIATFEAHPTGLLPGLVFTLPVDARVMAAIHACCSAMLADWDDRWSESGCDGMRIGGTFASTGVQPRHFSLWSPDPGSAAHAMLRAVFDCFPPERCGGVAEEQLEIIRSYLDLQSPVTLYDEVPLRLRLAPRAHRNDANDIETRVGALSDHCNLIVDLSGFEGPRRGLAQILPMDLLLKRSRAVHWIVQSTDADALIGHGVDPSAIKTIKRAPISYTGHPMVLGDVVVSSPELISLAQKGTRLALVSAFRKAYPLTVLEGAKAAAELVHIMKTYPFQSDRFSNDIS</sequence>
<dbReference type="AlphaFoldDB" id="A0A2D2DGM3"/>
<dbReference type="Proteomes" id="UP000229897">
    <property type="component" value="Chromosome"/>
</dbReference>
<dbReference type="RefSeq" id="WP_099874116.1">
    <property type="nucleotide sequence ID" value="NZ_CP024608.1"/>
</dbReference>
<keyword evidence="2" id="KW-1185">Reference proteome</keyword>
<evidence type="ECO:0000313" key="1">
    <source>
        <dbReference type="EMBL" id="ATQ74126.1"/>
    </source>
</evidence>
<gene>
    <name evidence="1" type="ORF">CR152_06065</name>
</gene>
<proteinExistence type="predicted"/>
<dbReference type="OrthoDB" id="8775751at2"/>
<protein>
    <submittedName>
        <fullName evidence="1">Uncharacterized protein</fullName>
    </submittedName>
</protein>
<dbReference type="EMBL" id="CP024608">
    <property type="protein sequence ID" value="ATQ74126.1"/>
    <property type="molecule type" value="Genomic_DNA"/>
</dbReference>
<dbReference type="KEGG" id="mass:CR152_06065"/>
<organism evidence="1 2">
    <name type="scientific">Massilia violaceinigra</name>
    <dbReference type="NCBI Taxonomy" id="2045208"/>
    <lineage>
        <taxon>Bacteria</taxon>
        <taxon>Pseudomonadati</taxon>
        <taxon>Pseudomonadota</taxon>
        <taxon>Betaproteobacteria</taxon>
        <taxon>Burkholderiales</taxon>
        <taxon>Oxalobacteraceae</taxon>
        <taxon>Telluria group</taxon>
        <taxon>Massilia</taxon>
    </lineage>
</organism>